<dbReference type="AlphaFoldDB" id="A0A1M5SY73"/>
<keyword evidence="1" id="KW-0472">Membrane</keyword>
<keyword evidence="1" id="KW-1133">Transmembrane helix</keyword>
<gene>
    <name evidence="2" type="ORF">SAMN05421807_10742</name>
</gene>
<proteinExistence type="predicted"/>
<organism evidence="2 3">
    <name type="scientific">Virgibacillus chiguensis</name>
    <dbReference type="NCBI Taxonomy" id="411959"/>
    <lineage>
        <taxon>Bacteria</taxon>
        <taxon>Bacillati</taxon>
        <taxon>Bacillota</taxon>
        <taxon>Bacilli</taxon>
        <taxon>Bacillales</taxon>
        <taxon>Bacillaceae</taxon>
        <taxon>Virgibacillus</taxon>
    </lineage>
</organism>
<feature type="transmembrane region" description="Helical" evidence="1">
    <location>
        <begin position="185"/>
        <end position="208"/>
    </location>
</feature>
<keyword evidence="3" id="KW-1185">Reference proteome</keyword>
<dbReference type="OrthoDB" id="2440835at2"/>
<reference evidence="3" key="1">
    <citation type="submission" date="2016-11" db="EMBL/GenBank/DDBJ databases">
        <authorList>
            <person name="Varghese N."/>
            <person name="Submissions S."/>
        </authorList>
    </citation>
    <scope>NUCLEOTIDE SEQUENCE [LARGE SCALE GENOMIC DNA]</scope>
    <source>
        <strain evidence="3">CGMCC 1.6496</strain>
    </source>
</reference>
<keyword evidence="1" id="KW-0812">Transmembrane</keyword>
<name>A0A1M5SY73_9BACI</name>
<accession>A0A1M5SY73</accession>
<feature type="transmembrane region" description="Helical" evidence="1">
    <location>
        <begin position="72"/>
        <end position="95"/>
    </location>
</feature>
<feature type="transmembrane region" description="Helical" evidence="1">
    <location>
        <begin position="6"/>
        <end position="26"/>
    </location>
</feature>
<dbReference type="RefSeq" id="WP_073007983.1">
    <property type="nucleotide sequence ID" value="NZ_FQXD01000007.1"/>
</dbReference>
<evidence type="ECO:0000256" key="1">
    <source>
        <dbReference type="SAM" id="Phobius"/>
    </source>
</evidence>
<evidence type="ECO:0000313" key="3">
    <source>
        <dbReference type="Proteomes" id="UP000184079"/>
    </source>
</evidence>
<sequence>MPSTTVLMSLAANIISFSVGLLAYYLSSNLSSKDKRKNVEQIISYLINLILFIWVAKIILQLPLFLSDPIAVLAYPSDAQAFYLALLLLTIQMTYQGKKSGLQLQNLLINAIPVILVASFTYQFIDIVWQNNSLAWGNFILMLLLLLIYLLVKDRMQSAMLFLCLTVIWTIGKLILSYVLPFTTIFSYMIHPLFFVMIGLIHICIFLFKRKKVSS</sequence>
<dbReference type="EMBL" id="FQXD01000007">
    <property type="protein sequence ID" value="SHH43268.1"/>
    <property type="molecule type" value="Genomic_DNA"/>
</dbReference>
<dbReference type="Proteomes" id="UP000184079">
    <property type="component" value="Unassembled WGS sequence"/>
</dbReference>
<feature type="transmembrane region" description="Helical" evidence="1">
    <location>
        <begin position="159"/>
        <end position="179"/>
    </location>
</feature>
<feature type="transmembrane region" description="Helical" evidence="1">
    <location>
        <begin position="107"/>
        <end position="129"/>
    </location>
</feature>
<feature type="transmembrane region" description="Helical" evidence="1">
    <location>
        <begin position="135"/>
        <end position="152"/>
    </location>
</feature>
<protein>
    <submittedName>
        <fullName evidence="2">Uncharacterized protein</fullName>
    </submittedName>
</protein>
<evidence type="ECO:0000313" key="2">
    <source>
        <dbReference type="EMBL" id="SHH43268.1"/>
    </source>
</evidence>
<feature type="transmembrane region" description="Helical" evidence="1">
    <location>
        <begin position="46"/>
        <end position="66"/>
    </location>
</feature>